<dbReference type="Proteomes" id="UP000053864">
    <property type="component" value="Unassembled WGS sequence"/>
</dbReference>
<name>W2I6J9_PHYNI</name>
<evidence type="ECO:0000313" key="2">
    <source>
        <dbReference type="EMBL" id="ETL29720.1"/>
    </source>
</evidence>
<accession>W2I6J9</accession>
<reference evidence="2" key="1">
    <citation type="submission" date="2013-11" db="EMBL/GenBank/DDBJ databases">
        <title>The Genome Sequence of Phytophthora parasitica CJ05E6.</title>
        <authorList>
            <consortium name="The Broad Institute Genomics Platform"/>
            <person name="Russ C."/>
            <person name="Tyler B."/>
            <person name="Panabieres F."/>
            <person name="Shan W."/>
            <person name="Tripathy S."/>
            <person name="Grunwald N."/>
            <person name="Machado M."/>
            <person name="Johnson C.S."/>
            <person name="Arredondo F."/>
            <person name="Hong C."/>
            <person name="Coffey M."/>
            <person name="Young S.K."/>
            <person name="Zeng Q."/>
            <person name="Gargeya S."/>
            <person name="Fitzgerald M."/>
            <person name="Abouelleil A."/>
            <person name="Alvarado L."/>
            <person name="Chapman S.B."/>
            <person name="Gainer-Dewar J."/>
            <person name="Goldberg J."/>
            <person name="Griggs A."/>
            <person name="Gujja S."/>
            <person name="Hansen M."/>
            <person name="Howarth C."/>
            <person name="Imamovic A."/>
            <person name="Ireland A."/>
            <person name="Larimer J."/>
            <person name="McCowan C."/>
            <person name="Murphy C."/>
            <person name="Pearson M."/>
            <person name="Poon T.W."/>
            <person name="Priest M."/>
            <person name="Roberts A."/>
            <person name="Saif S."/>
            <person name="Shea T."/>
            <person name="Sykes S."/>
            <person name="Wortman J."/>
            <person name="Nusbaum C."/>
            <person name="Birren B."/>
        </authorList>
    </citation>
    <scope>NUCLEOTIDE SEQUENCE [LARGE SCALE GENOMIC DNA]</scope>
    <source>
        <strain evidence="2">CJ05E6</strain>
    </source>
</reference>
<organism evidence="2">
    <name type="scientific">Phytophthora nicotianae</name>
    <name type="common">Potato buckeye rot agent</name>
    <name type="synonym">Phytophthora parasitica</name>
    <dbReference type="NCBI Taxonomy" id="4792"/>
    <lineage>
        <taxon>Eukaryota</taxon>
        <taxon>Sar</taxon>
        <taxon>Stramenopiles</taxon>
        <taxon>Oomycota</taxon>
        <taxon>Peronosporomycetes</taxon>
        <taxon>Peronosporales</taxon>
        <taxon>Peronosporaceae</taxon>
        <taxon>Phytophthora</taxon>
    </lineage>
</organism>
<sequence>MDAPPPDFGDRFLVAESAFAVVDTSIEEIAVQGDGPGDLHSNSTDVQMNTDEEEQEPVRWSISTSLLRGLWGI</sequence>
<dbReference type="AlphaFoldDB" id="W2I6J9"/>
<feature type="region of interest" description="Disordered" evidence="1">
    <location>
        <begin position="31"/>
        <end position="59"/>
    </location>
</feature>
<protein>
    <submittedName>
        <fullName evidence="2">Uncharacterized protein</fullName>
    </submittedName>
</protein>
<proteinExistence type="predicted"/>
<dbReference type="EMBL" id="KI675429">
    <property type="protein sequence ID" value="ETL29720.1"/>
    <property type="molecule type" value="Genomic_DNA"/>
</dbReference>
<evidence type="ECO:0000256" key="1">
    <source>
        <dbReference type="SAM" id="MobiDB-lite"/>
    </source>
</evidence>
<gene>
    <name evidence="2" type="ORF">L916_17177</name>
</gene>
<feature type="compositionally biased region" description="Polar residues" evidence="1">
    <location>
        <begin position="40"/>
        <end position="49"/>
    </location>
</feature>